<comment type="caution">
    <text evidence="1">The sequence shown here is derived from an EMBL/GenBank/DDBJ whole genome shotgun (WGS) entry which is preliminary data.</text>
</comment>
<accession>A0ABN8QTD7</accession>
<evidence type="ECO:0000313" key="2">
    <source>
        <dbReference type="Proteomes" id="UP001159427"/>
    </source>
</evidence>
<dbReference type="EMBL" id="CALNXI010001461">
    <property type="protein sequence ID" value="CAH3169744.1"/>
    <property type="molecule type" value="Genomic_DNA"/>
</dbReference>
<dbReference type="Proteomes" id="UP001159427">
    <property type="component" value="Unassembled WGS sequence"/>
</dbReference>
<organism evidence="1 2">
    <name type="scientific">Porites evermanni</name>
    <dbReference type="NCBI Taxonomy" id="104178"/>
    <lineage>
        <taxon>Eukaryota</taxon>
        <taxon>Metazoa</taxon>
        <taxon>Cnidaria</taxon>
        <taxon>Anthozoa</taxon>
        <taxon>Hexacorallia</taxon>
        <taxon>Scleractinia</taxon>
        <taxon>Fungiina</taxon>
        <taxon>Poritidae</taxon>
        <taxon>Porites</taxon>
    </lineage>
</organism>
<evidence type="ECO:0000313" key="1">
    <source>
        <dbReference type="EMBL" id="CAH3169744.1"/>
    </source>
</evidence>
<keyword evidence="2" id="KW-1185">Reference proteome</keyword>
<sequence>MRESKRSKEAKGEQQVLSSGYVDLCEVEDEKGAEHENSLRVQLILPENKSKQAKNTCTSKEITTLPTLPSICEFTMFTARNRSSAKTTENQISHGRVFTKLPPMGSNLKTVKMDGAANGLPANNNASTNKGPVACTKQNIQMEVKCKLPEDYKDPTYRDTKKRIWDWLRQSEEHQPTYLRRANAFKNALSLDNRTDTQYKNFSQRRTVTQRIGL</sequence>
<proteinExistence type="predicted"/>
<gene>
    <name evidence="1" type="ORF">PEVE_00006981</name>
</gene>
<name>A0ABN8QTD7_9CNID</name>
<protein>
    <submittedName>
        <fullName evidence="1">Uncharacterized protein</fullName>
    </submittedName>
</protein>
<reference evidence="1 2" key="1">
    <citation type="submission" date="2022-05" db="EMBL/GenBank/DDBJ databases">
        <authorList>
            <consortium name="Genoscope - CEA"/>
            <person name="William W."/>
        </authorList>
    </citation>
    <scope>NUCLEOTIDE SEQUENCE [LARGE SCALE GENOMIC DNA]</scope>
</reference>